<feature type="transmembrane region" description="Helical" evidence="1">
    <location>
        <begin position="115"/>
        <end position="133"/>
    </location>
</feature>
<feature type="transmembrane region" description="Helical" evidence="1">
    <location>
        <begin position="84"/>
        <end position="103"/>
    </location>
</feature>
<proteinExistence type="predicted"/>
<sequence length="205" mass="22039">MPTTAGSDVFRRRYSGSVAFLVGLLLFFLPFVVIKCNNTPYAENTGLGLAFGTNYQVTAQKQLPDILQNNKGKEVNKEEEKGKLYVMALVALLAGVAGLLFSLSKTRSSSSVSSLMGVLAAVCLIVVMFQINSDVKRNSGGNVTGDISNNIKVTASYTVWYFIAIASFLAAAFFSYKRGDLSASAGTDPLPKADREEMAKPPDGW</sequence>
<keyword evidence="1" id="KW-1133">Transmembrane helix</keyword>
<gene>
    <name evidence="2" type="ORF">SAMN02745131_00900</name>
</gene>
<accession>A0A1M4VM25</accession>
<evidence type="ECO:0000256" key="1">
    <source>
        <dbReference type="SAM" id="Phobius"/>
    </source>
</evidence>
<organism evidence="2 3">
    <name type="scientific">Flavisolibacter ginsengisoli DSM 18119</name>
    <dbReference type="NCBI Taxonomy" id="1121884"/>
    <lineage>
        <taxon>Bacteria</taxon>
        <taxon>Pseudomonadati</taxon>
        <taxon>Bacteroidota</taxon>
        <taxon>Chitinophagia</taxon>
        <taxon>Chitinophagales</taxon>
        <taxon>Chitinophagaceae</taxon>
        <taxon>Flavisolibacter</taxon>
    </lineage>
</organism>
<dbReference type="AlphaFoldDB" id="A0A1M4VM25"/>
<dbReference type="STRING" id="1121884.SAMN02745131_00900"/>
<feature type="transmembrane region" description="Helical" evidence="1">
    <location>
        <begin position="14"/>
        <end position="34"/>
    </location>
</feature>
<feature type="transmembrane region" description="Helical" evidence="1">
    <location>
        <begin position="153"/>
        <end position="174"/>
    </location>
</feature>
<keyword evidence="1" id="KW-0472">Membrane</keyword>
<keyword evidence="3" id="KW-1185">Reference proteome</keyword>
<reference evidence="2 3" key="1">
    <citation type="submission" date="2016-11" db="EMBL/GenBank/DDBJ databases">
        <authorList>
            <person name="Jaros S."/>
            <person name="Januszkiewicz K."/>
            <person name="Wedrychowicz H."/>
        </authorList>
    </citation>
    <scope>NUCLEOTIDE SEQUENCE [LARGE SCALE GENOMIC DNA]</scope>
    <source>
        <strain evidence="2 3">DSM 18119</strain>
    </source>
</reference>
<dbReference type="RefSeq" id="WP_072834043.1">
    <property type="nucleotide sequence ID" value="NZ_FQUU01000003.1"/>
</dbReference>
<keyword evidence="1" id="KW-0812">Transmembrane</keyword>
<evidence type="ECO:0000313" key="2">
    <source>
        <dbReference type="EMBL" id="SHE69902.1"/>
    </source>
</evidence>
<dbReference type="Proteomes" id="UP000184048">
    <property type="component" value="Unassembled WGS sequence"/>
</dbReference>
<protein>
    <submittedName>
        <fullName evidence="2">Uncharacterized protein</fullName>
    </submittedName>
</protein>
<name>A0A1M4VM25_9BACT</name>
<dbReference type="EMBL" id="FQUU01000003">
    <property type="protein sequence ID" value="SHE69902.1"/>
    <property type="molecule type" value="Genomic_DNA"/>
</dbReference>
<evidence type="ECO:0000313" key="3">
    <source>
        <dbReference type="Proteomes" id="UP000184048"/>
    </source>
</evidence>